<gene>
    <name evidence="2" type="ORF">KME28_01690</name>
</gene>
<dbReference type="NCBIfam" id="NF038121">
    <property type="entry name" value="PEP_CTERM_LEVG"/>
    <property type="match status" value="1"/>
</dbReference>
<dbReference type="EMBL" id="JAHHHW010000016">
    <property type="protein sequence ID" value="MBW4430495.1"/>
    <property type="molecule type" value="Genomic_DNA"/>
</dbReference>
<evidence type="ECO:0000313" key="3">
    <source>
        <dbReference type="Proteomes" id="UP000813215"/>
    </source>
</evidence>
<evidence type="ECO:0000256" key="1">
    <source>
        <dbReference type="SAM" id="SignalP"/>
    </source>
</evidence>
<sequence>MYKFNFLATMMGTALGLGVIAGAPAAHAGSLIPTQEGEIKTNLGCLDPTKCLNTTSLGYTVTSLDFDGAGGYGASRLFVDDRATSNIYQGQGLKVSFGTKDAGTNTGINEYWLRPVAITESGKLPENGQLEVGRFLFEFTNLMSEITLDFFDVEDIGTGVLLINGKSVDNMMLKAGKNNNIQALTFYDVKSFEVQLGNGHSQKFPKYGDGVNLSGIKGVPKAVPEAGTTFGLGALAIAGMFGLRQRKKILPVG</sequence>
<reference evidence="2" key="2">
    <citation type="journal article" date="2022" name="Microbiol. Resour. Announc.">
        <title>Metagenome Sequencing to Explore Phylogenomics of Terrestrial Cyanobacteria.</title>
        <authorList>
            <person name="Ward R.D."/>
            <person name="Stajich J.E."/>
            <person name="Johansen J.R."/>
            <person name="Huntemann M."/>
            <person name="Clum A."/>
            <person name="Foster B."/>
            <person name="Foster B."/>
            <person name="Roux S."/>
            <person name="Palaniappan K."/>
            <person name="Varghese N."/>
            <person name="Mukherjee S."/>
            <person name="Reddy T.B.K."/>
            <person name="Daum C."/>
            <person name="Copeland A."/>
            <person name="Chen I.A."/>
            <person name="Ivanova N.N."/>
            <person name="Kyrpides N.C."/>
            <person name="Shapiro N."/>
            <person name="Eloe-Fadrosh E.A."/>
            <person name="Pietrasiak N."/>
        </authorList>
    </citation>
    <scope>NUCLEOTIDE SEQUENCE</scope>
    <source>
        <strain evidence="2">HA4357-MV3</strain>
    </source>
</reference>
<dbReference type="InterPro" id="IPR013424">
    <property type="entry name" value="Ice-binding_C"/>
</dbReference>
<name>A0A9E3H3H9_9NOST</name>
<protein>
    <submittedName>
        <fullName evidence="2">LEVG family PEP-CTERM protein</fullName>
    </submittedName>
</protein>
<evidence type="ECO:0000313" key="2">
    <source>
        <dbReference type="EMBL" id="MBW4430495.1"/>
    </source>
</evidence>
<feature type="signal peptide" evidence="1">
    <location>
        <begin position="1"/>
        <end position="28"/>
    </location>
</feature>
<dbReference type="AlphaFoldDB" id="A0A9E3H3H9"/>
<comment type="caution">
    <text evidence="2">The sequence shown here is derived from an EMBL/GenBank/DDBJ whole genome shotgun (WGS) entry which is preliminary data.</text>
</comment>
<reference evidence="2" key="1">
    <citation type="submission" date="2021-05" db="EMBL/GenBank/DDBJ databases">
        <authorList>
            <person name="Pietrasiak N."/>
            <person name="Ward R."/>
            <person name="Stajich J.E."/>
            <person name="Kurbessoian T."/>
        </authorList>
    </citation>
    <scope>NUCLEOTIDE SEQUENCE</scope>
    <source>
        <strain evidence="2">HA4357-MV3</strain>
    </source>
</reference>
<proteinExistence type="predicted"/>
<feature type="chain" id="PRO_5038396213" evidence="1">
    <location>
        <begin position="29"/>
        <end position="253"/>
    </location>
</feature>
<dbReference type="Proteomes" id="UP000813215">
    <property type="component" value="Unassembled WGS sequence"/>
</dbReference>
<organism evidence="2 3">
    <name type="scientific">Pelatocladus maniniholoensis HA4357-MV3</name>
    <dbReference type="NCBI Taxonomy" id="1117104"/>
    <lineage>
        <taxon>Bacteria</taxon>
        <taxon>Bacillati</taxon>
        <taxon>Cyanobacteriota</taxon>
        <taxon>Cyanophyceae</taxon>
        <taxon>Nostocales</taxon>
        <taxon>Nostocaceae</taxon>
        <taxon>Pelatocladus</taxon>
    </lineage>
</organism>
<dbReference type="NCBIfam" id="TIGR02595">
    <property type="entry name" value="PEP_CTERM"/>
    <property type="match status" value="1"/>
</dbReference>
<keyword evidence="1" id="KW-0732">Signal</keyword>
<accession>A0A9E3H3H9</accession>